<dbReference type="AlphaFoldDB" id="A0A8H6NNX0"/>
<sequence>MSERREAGVPRREKSVSASPGPKNQNTLVSEQGISRLKIAAAPPHSRTLLRSSTTTTTTTTVHVMAEDEATSSIASGLAAFGIFSISHYQPDDGDVPGRLAACWVERSLNLLRKLPRRVIPVIMTSATFEDN</sequence>
<dbReference type="EMBL" id="WIGM01000108">
    <property type="protein sequence ID" value="KAF6839836.1"/>
    <property type="molecule type" value="Genomic_DNA"/>
</dbReference>
<evidence type="ECO:0000313" key="2">
    <source>
        <dbReference type="EMBL" id="KAF6839836.1"/>
    </source>
</evidence>
<evidence type="ECO:0000256" key="1">
    <source>
        <dbReference type="SAM" id="MobiDB-lite"/>
    </source>
</evidence>
<gene>
    <name evidence="2" type="ORF">CMUS01_04125</name>
</gene>
<feature type="compositionally biased region" description="Polar residues" evidence="1">
    <location>
        <begin position="16"/>
        <end position="33"/>
    </location>
</feature>
<comment type="caution">
    <text evidence="2">The sequence shown here is derived from an EMBL/GenBank/DDBJ whole genome shotgun (WGS) entry which is preliminary data.</text>
</comment>
<name>A0A8H6NNX0_9PEZI</name>
<feature type="compositionally biased region" description="Basic and acidic residues" evidence="1">
    <location>
        <begin position="1"/>
        <end position="15"/>
    </location>
</feature>
<reference evidence="2" key="1">
    <citation type="journal article" date="2020" name="Phytopathology">
        <title>Genome Sequence Resources of Colletotrichum truncatum, C. plurivorum, C. musicola, and C. sojae: Four Species Pathogenic to Soybean (Glycine max).</title>
        <authorList>
            <person name="Rogerio F."/>
            <person name="Boufleur T.R."/>
            <person name="Ciampi-Guillardi M."/>
            <person name="Sukno S.A."/>
            <person name="Thon M.R."/>
            <person name="Massola Junior N.S."/>
            <person name="Baroncelli R."/>
        </authorList>
    </citation>
    <scope>NUCLEOTIDE SEQUENCE</scope>
    <source>
        <strain evidence="2">LFN0074</strain>
    </source>
</reference>
<feature type="region of interest" description="Disordered" evidence="1">
    <location>
        <begin position="1"/>
        <end position="33"/>
    </location>
</feature>
<evidence type="ECO:0000313" key="3">
    <source>
        <dbReference type="Proteomes" id="UP000639643"/>
    </source>
</evidence>
<dbReference type="Proteomes" id="UP000639643">
    <property type="component" value="Unassembled WGS sequence"/>
</dbReference>
<protein>
    <submittedName>
        <fullName evidence="2">Uncharacterized protein</fullName>
    </submittedName>
</protein>
<accession>A0A8H6NNX0</accession>
<proteinExistence type="predicted"/>
<organism evidence="2 3">
    <name type="scientific">Colletotrichum musicola</name>
    <dbReference type="NCBI Taxonomy" id="2175873"/>
    <lineage>
        <taxon>Eukaryota</taxon>
        <taxon>Fungi</taxon>
        <taxon>Dikarya</taxon>
        <taxon>Ascomycota</taxon>
        <taxon>Pezizomycotina</taxon>
        <taxon>Sordariomycetes</taxon>
        <taxon>Hypocreomycetidae</taxon>
        <taxon>Glomerellales</taxon>
        <taxon>Glomerellaceae</taxon>
        <taxon>Colletotrichum</taxon>
        <taxon>Colletotrichum orchidearum species complex</taxon>
    </lineage>
</organism>
<keyword evidence="3" id="KW-1185">Reference proteome</keyword>